<dbReference type="Gene3D" id="1.10.260.40">
    <property type="entry name" value="lambda repressor-like DNA-binding domains"/>
    <property type="match status" value="1"/>
</dbReference>
<dbReference type="Proteomes" id="UP001321861">
    <property type="component" value="Chromosome"/>
</dbReference>
<reference evidence="3 4" key="1">
    <citation type="journal article" date="2023" name="Microbiol. Spectr.">
        <title>Symbiosis of Carpenter Bees with Uncharacterized Lactic Acid Bacteria Showing NAD Auxotrophy.</title>
        <authorList>
            <person name="Kawasaki S."/>
            <person name="Ozawa K."/>
            <person name="Mori T."/>
            <person name="Yamamoto A."/>
            <person name="Ito M."/>
            <person name="Ohkuma M."/>
            <person name="Sakamoto M."/>
            <person name="Matsutani M."/>
        </authorList>
    </citation>
    <scope>NUCLEOTIDE SEQUENCE [LARGE SCALE GENOMIC DNA]</scope>
    <source>
        <strain evidence="3 4">XA3</strain>
    </source>
</reference>
<organism evidence="3 4">
    <name type="scientific">Xylocopilactobacillus apicola</name>
    <dbReference type="NCBI Taxonomy" id="2932184"/>
    <lineage>
        <taxon>Bacteria</taxon>
        <taxon>Bacillati</taxon>
        <taxon>Bacillota</taxon>
        <taxon>Bacilli</taxon>
        <taxon>Lactobacillales</taxon>
        <taxon>Lactobacillaceae</taxon>
        <taxon>Xylocopilactobacillus</taxon>
    </lineage>
</organism>
<dbReference type="PANTHER" id="PTHR43236">
    <property type="entry name" value="ANTITOXIN HIGA1"/>
    <property type="match status" value="1"/>
</dbReference>
<dbReference type="Gene3D" id="1.10.10.2910">
    <property type="match status" value="1"/>
</dbReference>
<dbReference type="KEGG" id="xap:XA3_02630"/>
<dbReference type="InterPro" id="IPR052345">
    <property type="entry name" value="Rad_response_metalloprotease"/>
</dbReference>
<evidence type="ECO:0000313" key="3">
    <source>
        <dbReference type="EMBL" id="BDR57822.1"/>
    </source>
</evidence>
<dbReference type="EMBL" id="AP026802">
    <property type="protein sequence ID" value="BDR57822.1"/>
    <property type="molecule type" value="Genomic_DNA"/>
</dbReference>
<dbReference type="GO" id="GO:0003677">
    <property type="term" value="F:DNA binding"/>
    <property type="evidence" value="ECO:0007669"/>
    <property type="project" value="InterPro"/>
</dbReference>
<evidence type="ECO:0000256" key="1">
    <source>
        <dbReference type="ARBA" id="ARBA00007227"/>
    </source>
</evidence>
<dbReference type="InterPro" id="IPR001387">
    <property type="entry name" value="Cro/C1-type_HTH"/>
</dbReference>
<evidence type="ECO:0000259" key="2">
    <source>
        <dbReference type="PROSITE" id="PS50943"/>
    </source>
</evidence>
<feature type="domain" description="HTH cro/C1-type" evidence="2">
    <location>
        <begin position="7"/>
        <end position="61"/>
    </location>
</feature>
<dbReference type="RefSeq" id="WP_317635760.1">
    <property type="nucleotide sequence ID" value="NZ_AP026802.1"/>
</dbReference>
<dbReference type="CDD" id="cd00093">
    <property type="entry name" value="HTH_XRE"/>
    <property type="match status" value="1"/>
</dbReference>
<dbReference type="AlphaFoldDB" id="A0AAU9DLP7"/>
<dbReference type="PANTHER" id="PTHR43236:SF1">
    <property type="entry name" value="BLL7220 PROTEIN"/>
    <property type="match status" value="1"/>
</dbReference>
<name>A0AAU9DLP7_9LACO</name>
<dbReference type="InterPro" id="IPR010359">
    <property type="entry name" value="IrrE_HExxH"/>
</dbReference>
<dbReference type="SUPFAM" id="SSF47413">
    <property type="entry name" value="lambda repressor-like DNA-binding domains"/>
    <property type="match status" value="1"/>
</dbReference>
<proteinExistence type="inferred from homology"/>
<comment type="similarity">
    <text evidence="1">Belongs to the short-chain fatty acyl-CoA assimilation regulator (ScfR) family.</text>
</comment>
<dbReference type="Pfam" id="PF06114">
    <property type="entry name" value="Peptidase_M78"/>
    <property type="match status" value="1"/>
</dbReference>
<sequence>MFFGEKLKSVRELNGISRKELAELINVSEQAVWQYENQHTVPAFMIINKLKKLFLVKPQFFYTKPFIKKVSDIEHIAYRSPDREARKKAKMETTYLNFVDYVISDFEQYLAPSSNAIAFMSESAYRKSIQEVAQEARKELALSNNKDLMYRLELAGIYILEKNIGPNIDAYSTWTKDDRAFIILGNIKKSAVRRNFDLAHELGHLLLHKSIEMDSLSRDEYRQIEKEANDFASYFLMPEDEFMQDFQAISKRSNPYSYLEMKTKYMVSIMALEYRAYNLGLLTFEENRYFYSYLNRHHLRAKEPLDEDISVIKPGKVRALLSFVFDNKLTTLNKVLDDYNVDVAFLENLLDIDDDFFHKFQADSAANYFQLFSNVN</sequence>
<dbReference type="PROSITE" id="PS50943">
    <property type="entry name" value="HTH_CROC1"/>
    <property type="match status" value="1"/>
</dbReference>
<evidence type="ECO:0000313" key="4">
    <source>
        <dbReference type="Proteomes" id="UP001321861"/>
    </source>
</evidence>
<keyword evidence="4" id="KW-1185">Reference proteome</keyword>
<dbReference type="InterPro" id="IPR010982">
    <property type="entry name" value="Lambda_DNA-bd_dom_sf"/>
</dbReference>
<accession>A0AAU9DLP7</accession>
<protein>
    <submittedName>
        <fullName evidence="3">Transcriptional regulator</fullName>
    </submittedName>
</protein>
<dbReference type="SMART" id="SM00530">
    <property type="entry name" value="HTH_XRE"/>
    <property type="match status" value="1"/>
</dbReference>
<gene>
    <name evidence="3" type="ORF">XA3_02630</name>
</gene>
<dbReference type="Pfam" id="PF01381">
    <property type="entry name" value="HTH_3"/>
    <property type="match status" value="1"/>
</dbReference>